<organism evidence="1 2">
    <name type="scientific">Nitrososphaeria virus YSH_462411</name>
    <dbReference type="NCBI Taxonomy" id="3071321"/>
    <lineage>
        <taxon>Viruses</taxon>
        <taxon>Duplodnaviria</taxon>
        <taxon>Heunggongvirae</taxon>
        <taxon>Uroviricota</taxon>
        <taxon>Caudoviricetes</taxon>
        <taxon>Juravirales</taxon>
        <taxon>Yangangviridae</taxon>
        <taxon>Nohelivirus</taxon>
        <taxon>Nohelivirus yangshanense</taxon>
    </lineage>
</organism>
<evidence type="ECO:0000313" key="2">
    <source>
        <dbReference type="Proteomes" id="UP001156919"/>
    </source>
</evidence>
<keyword evidence="2" id="KW-1185">Reference proteome</keyword>
<dbReference type="Proteomes" id="UP001156919">
    <property type="component" value="Segment"/>
</dbReference>
<accession>A0A976UBE3</accession>
<protein>
    <submittedName>
        <fullName evidence="1">Uncharacterized protein</fullName>
    </submittedName>
</protein>
<reference evidence="1 2" key="1">
    <citation type="submission" date="2022-05" db="EMBL/GenBank/DDBJ databases">
        <title>Diverse viruses of marine archaea discovered using metagenomics.</title>
        <authorList>
            <person name="Zhou Y."/>
        </authorList>
    </citation>
    <scope>NUCLEOTIDE SEQUENCE [LARGE SCALE GENOMIC DNA]</scope>
    <source>
        <strain evidence="1">YSH_462411</strain>
    </source>
</reference>
<proteinExistence type="predicted"/>
<dbReference type="EMBL" id="ON649699">
    <property type="protein sequence ID" value="UVF62345.1"/>
    <property type="molecule type" value="Genomic_DNA"/>
</dbReference>
<evidence type="ECO:0000313" key="1">
    <source>
        <dbReference type="EMBL" id="UVF62345.1"/>
    </source>
</evidence>
<sequence length="171" mass="19338">MAVNGTISIYRLTATPASDTETEVSDKIEFNGTMAVPDAKSYVTRFKPTMTIIGQENPNPDSNNPNSIDETGLAFVGLELWGYFDGTSGTRPIGIQYFRDWMKQDKRNSTFPFGRFGFRNNISDEYNLMPTDSSGYILEHFECDEEYGKSLGKIEFYCKLRFQGDITELNA</sequence>
<name>A0A976UBE3_9CAUD</name>